<keyword evidence="1" id="KW-0812">Transmembrane</keyword>
<evidence type="ECO:0000313" key="2">
    <source>
        <dbReference type="EMBL" id="RQM37078.1"/>
    </source>
</evidence>
<comment type="caution">
    <text evidence="2">The sequence shown here is derived from an EMBL/GenBank/DDBJ whole genome shotgun (WGS) entry which is preliminary data.</text>
</comment>
<reference evidence="2 3" key="1">
    <citation type="submission" date="2018-10" db="EMBL/GenBank/DDBJ databases">
        <title>Draft genome sequence for the type isolate of Erwinia psidii, agent causal of bacterial blight in guava (Psidium guajava) and wilt and die-back of Eucalyptus spp.</title>
        <authorList>
            <person name="Hermenegildo P.S."/>
            <person name="Santos S.A."/>
            <person name="Guimaraes L.M.S."/>
            <person name="Vidigal P.M.P."/>
            <person name="Pereira I.C."/>
            <person name="Badel J.L."/>
            <person name="Alfenas-Zerbini P."/>
            <person name="Ferreira M.A.S.V."/>
            <person name="Alfenas A.C."/>
        </authorList>
    </citation>
    <scope>NUCLEOTIDE SEQUENCE [LARGE SCALE GENOMIC DNA]</scope>
    <source>
        <strain evidence="2 3">IBSBF 435</strain>
    </source>
</reference>
<feature type="transmembrane region" description="Helical" evidence="1">
    <location>
        <begin position="127"/>
        <end position="144"/>
    </location>
</feature>
<dbReference type="PANTHER" id="PTHR42709">
    <property type="entry name" value="ALKALINE PHOSPHATASE LIKE PROTEIN"/>
    <property type="match status" value="1"/>
</dbReference>
<evidence type="ECO:0000313" key="3">
    <source>
        <dbReference type="Proteomes" id="UP000279457"/>
    </source>
</evidence>
<evidence type="ECO:0000256" key="1">
    <source>
        <dbReference type="SAM" id="Phobius"/>
    </source>
</evidence>
<dbReference type="Proteomes" id="UP000279457">
    <property type="component" value="Unassembled WGS sequence"/>
</dbReference>
<proteinExistence type="predicted"/>
<keyword evidence="1" id="KW-0472">Membrane</keyword>
<sequence>MNEWLSFGAMFASGFLSATLLPGNSEALLIGLLVAGNVSVPGIVFIAALANTLGGLTNIIIGRLLPLRTHGRWHTMAQAWLYRWGPAALLVSWLPFVGDLLCVLAGWLRFSWLPALFFLAVGKTLRYVVLAVVTLQGMGWWHLISK</sequence>
<protein>
    <submittedName>
        <fullName evidence="2">DedA family protein</fullName>
    </submittedName>
</protein>
<dbReference type="PANTHER" id="PTHR42709:SF4">
    <property type="entry name" value="INNER MEMBRANE PROTEIN YQAA"/>
    <property type="match status" value="1"/>
</dbReference>
<gene>
    <name evidence="2" type="ORF">EB241_16860</name>
</gene>
<accession>A0A3N6RVT6</accession>
<dbReference type="AlphaFoldDB" id="A0A3N6RVT6"/>
<keyword evidence="3" id="KW-1185">Reference proteome</keyword>
<keyword evidence="1" id="KW-1133">Transmembrane helix</keyword>
<feature type="transmembrane region" description="Helical" evidence="1">
    <location>
        <begin position="43"/>
        <end position="66"/>
    </location>
</feature>
<name>A0A3N6RVT6_9GAMM</name>
<dbReference type="EMBL" id="RHHM01000014">
    <property type="protein sequence ID" value="RQM37078.1"/>
    <property type="molecule type" value="Genomic_DNA"/>
</dbReference>
<dbReference type="InterPro" id="IPR051311">
    <property type="entry name" value="DedA_domain"/>
</dbReference>
<feature type="transmembrane region" description="Helical" evidence="1">
    <location>
        <begin position="87"/>
        <end position="107"/>
    </location>
</feature>
<dbReference type="OrthoDB" id="9814483at2"/>
<organism evidence="2 3">
    <name type="scientific">Erwinia psidii</name>
    <dbReference type="NCBI Taxonomy" id="69224"/>
    <lineage>
        <taxon>Bacteria</taxon>
        <taxon>Pseudomonadati</taxon>
        <taxon>Pseudomonadota</taxon>
        <taxon>Gammaproteobacteria</taxon>
        <taxon>Enterobacterales</taxon>
        <taxon>Erwiniaceae</taxon>
        <taxon>Erwinia</taxon>
    </lineage>
</organism>